<evidence type="ECO:0000313" key="2">
    <source>
        <dbReference type="EMBL" id="UTW13502.1"/>
    </source>
</evidence>
<dbReference type="EMBL" id="CP073347">
    <property type="protein sequence ID" value="UTW13502.1"/>
    <property type="molecule type" value="Genomic_DNA"/>
</dbReference>
<dbReference type="InterPro" id="IPR036249">
    <property type="entry name" value="Thioredoxin-like_sf"/>
</dbReference>
<sequence length="242" mass="27108">MRAVLLGVWVLLWCCVVQAQRFESAAEGANLVELYTSEGCSSCPPADAWLSTLAADPQLFGTLFPVAFHVDYWNQLGWPDRFSSGRYSERQRSYVRQGHVSQVYTPGLVVNGQEWRGWLRGQRRWQIAPVTAGVLLLDYQADQLEARYNATGRGRHALHLVRLGMGLHTEVKAGENSGRRLSHDFVVLDYHRRAPENGRWSLDLGAVPDKGQRRVALVAWVSLEANLQPLQVAGGFIDPEAQ</sequence>
<name>A0ABY5HQK8_9GAMM</name>
<keyword evidence="1" id="KW-0732">Signal</keyword>
<proteinExistence type="predicted"/>
<accession>A0ABY5HQK8</accession>
<dbReference type="Pfam" id="PF06764">
    <property type="entry name" value="DUF1223"/>
    <property type="match status" value="1"/>
</dbReference>
<dbReference type="RefSeq" id="WP_255855693.1">
    <property type="nucleotide sequence ID" value="NZ_CP073347.1"/>
</dbReference>
<gene>
    <name evidence="2" type="ORF">KDW95_07620</name>
</gene>
<evidence type="ECO:0000313" key="3">
    <source>
        <dbReference type="Proteomes" id="UP001058461"/>
    </source>
</evidence>
<reference evidence="2" key="1">
    <citation type="submission" date="2021-04" db="EMBL/GenBank/DDBJ databases">
        <title>Oceanospirillales bacteria with DddD are important DMSP degraders in coastal seawater.</title>
        <authorList>
            <person name="Liu J."/>
        </authorList>
    </citation>
    <scope>NUCLEOTIDE SEQUENCE</scope>
    <source>
        <strain evidence="2">D13-1</strain>
    </source>
</reference>
<evidence type="ECO:0000256" key="1">
    <source>
        <dbReference type="SAM" id="SignalP"/>
    </source>
</evidence>
<dbReference type="SUPFAM" id="SSF52833">
    <property type="entry name" value="Thioredoxin-like"/>
    <property type="match status" value="1"/>
</dbReference>
<dbReference type="InterPro" id="IPR010634">
    <property type="entry name" value="DUF1223"/>
</dbReference>
<dbReference type="PANTHER" id="PTHR36057:SF1">
    <property type="entry name" value="LIPOPROTEIN LIPID ATTACHMENT SITE-LIKE PROTEIN, PUTATIVE (DUF1223)-RELATED"/>
    <property type="match status" value="1"/>
</dbReference>
<feature type="chain" id="PRO_5046840203" evidence="1">
    <location>
        <begin position="20"/>
        <end position="242"/>
    </location>
</feature>
<dbReference type="PANTHER" id="PTHR36057">
    <property type="match status" value="1"/>
</dbReference>
<organism evidence="2 3">
    <name type="scientific">Marinobacterium rhizophilum</name>
    <dbReference type="NCBI Taxonomy" id="420402"/>
    <lineage>
        <taxon>Bacteria</taxon>
        <taxon>Pseudomonadati</taxon>
        <taxon>Pseudomonadota</taxon>
        <taxon>Gammaproteobacteria</taxon>
        <taxon>Oceanospirillales</taxon>
        <taxon>Oceanospirillaceae</taxon>
        <taxon>Marinobacterium</taxon>
    </lineage>
</organism>
<keyword evidence="3" id="KW-1185">Reference proteome</keyword>
<dbReference type="Proteomes" id="UP001058461">
    <property type="component" value="Chromosome"/>
</dbReference>
<feature type="signal peptide" evidence="1">
    <location>
        <begin position="1"/>
        <end position="19"/>
    </location>
</feature>
<protein>
    <submittedName>
        <fullName evidence="2">DUF1223 domain-containing protein</fullName>
    </submittedName>
</protein>